<gene>
    <name evidence="4" type="ORF">J2T23_003689</name>
</gene>
<keyword evidence="2" id="KW-1133">Transmembrane helix</keyword>
<reference evidence="4 5" key="1">
    <citation type="submission" date="2023-07" db="EMBL/GenBank/DDBJ databases">
        <title>Sorghum-associated microbial communities from plants grown in Nebraska, USA.</title>
        <authorList>
            <person name="Schachtman D."/>
        </authorList>
    </citation>
    <scope>NUCLEOTIDE SEQUENCE [LARGE SCALE GENOMIC DNA]</scope>
    <source>
        <strain evidence="4 5">DS1001</strain>
    </source>
</reference>
<feature type="transmembrane region" description="Helical" evidence="2">
    <location>
        <begin position="216"/>
        <end position="236"/>
    </location>
</feature>
<feature type="transmembrane region" description="Helical" evidence="2">
    <location>
        <begin position="31"/>
        <end position="50"/>
    </location>
</feature>
<evidence type="ECO:0000313" key="5">
    <source>
        <dbReference type="Proteomes" id="UP001239267"/>
    </source>
</evidence>
<dbReference type="InterPro" id="IPR000326">
    <property type="entry name" value="PAP2/HPO"/>
</dbReference>
<evidence type="ECO:0000259" key="3">
    <source>
        <dbReference type="SMART" id="SM00014"/>
    </source>
</evidence>
<dbReference type="RefSeq" id="WP_307362296.1">
    <property type="nucleotide sequence ID" value="NZ_JAUSTB010000017.1"/>
</dbReference>
<dbReference type="Gene3D" id="1.20.144.10">
    <property type="entry name" value="Phosphatidic acid phosphatase type 2/haloperoxidase"/>
    <property type="match status" value="1"/>
</dbReference>
<protein>
    <submittedName>
        <fullName evidence="4">Undecaprenyl-diphosphatase</fullName>
        <ecNumber evidence="4">3.6.1.27</ecNumber>
    </submittedName>
</protein>
<dbReference type="EC" id="3.6.1.27" evidence="4"/>
<feature type="transmembrane region" description="Helical" evidence="2">
    <location>
        <begin position="158"/>
        <end position="178"/>
    </location>
</feature>
<keyword evidence="5" id="KW-1185">Reference proteome</keyword>
<dbReference type="Pfam" id="PF01569">
    <property type="entry name" value="PAP2"/>
    <property type="match status" value="1"/>
</dbReference>
<feature type="transmembrane region" description="Helical" evidence="2">
    <location>
        <begin position="117"/>
        <end position="138"/>
    </location>
</feature>
<dbReference type="CDD" id="cd03392">
    <property type="entry name" value="PAP2_like_2"/>
    <property type="match status" value="1"/>
</dbReference>
<feature type="compositionally biased region" description="Polar residues" evidence="1">
    <location>
        <begin position="246"/>
        <end position="255"/>
    </location>
</feature>
<keyword evidence="2" id="KW-0472">Membrane</keyword>
<dbReference type="EMBL" id="JAUSTB010000017">
    <property type="protein sequence ID" value="MDQ0147761.1"/>
    <property type="molecule type" value="Genomic_DNA"/>
</dbReference>
<dbReference type="Proteomes" id="UP001239267">
    <property type="component" value="Unassembled WGS sequence"/>
</dbReference>
<accession>A0AAJ1SVD7</accession>
<proteinExistence type="predicted"/>
<feature type="transmembrane region" description="Helical" evidence="2">
    <location>
        <begin position="185"/>
        <end position="204"/>
    </location>
</feature>
<dbReference type="AlphaFoldDB" id="A0AAJ1SVD7"/>
<evidence type="ECO:0000313" key="4">
    <source>
        <dbReference type="EMBL" id="MDQ0147761.1"/>
    </source>
</evidence>
<sequence length="288" mass="30207">MSSDRRPVAGQDVQKHFRLGGGPRVSTGRFLILYAVSLCLVLAGMSSFLLTLGDVLKGSGIATIDGPVTDWFVDHRTGAATVVLAGLAFVFGPLALPVITLVAVVGWALATRRLWRPILLAGAMVTGVVLTEVIAHLVGRSRPPADIMMLGADATSSFPSGHVVGASNFLLIGAYLVFSRSPSRITMITAFGAAAVGMCVEAASRVYLGYHWFTDTVASTSLSIVLLAVVILLDLSRSAPRRRAQRVSSPGTETPSDAPGPVASWETGIGTCWTSGSPLPSRRLPDPK</sequence>
<name>A0AAJ1SVD7_9MICC</name>
<dbReference type="SMART" id="SM00014">
    <property type="entry name" value="acidPPc"/>
    <property type="match status" value="1"/>
</dbReference>
<dbReference type="GO" id="GO:0050380">
    <property type="term" value="F:undecaprenyl-diphosphatase activity"/>
    <property type="evidence" value="ECO:0007669"/>
    <property type="project" value="UniProtKB-EC"/>
</dbReference>
<keyword evidence="2" id="KW-0812">Transmembrane</keyword>
<feature type="region of interest" description="Disordered" evidence="1">
    <location>
        <begin position="242"/>
        <end position="288"/>
    </location>
</feature>
<feature type="transmembrane region" description="Helical" evidence="2">
    <location>
        <begin position="82"/>
        <end position="110"/>
    </location>
</feature>
<dbReference type="SUPFAM" id="SSF48317">
    <property type="entry name" value="Acid phosphatase/Vanadium-dependent haloperoxidase"/>
    <property type="match status" value="1"/>
</dbReference>
<feature type="domain" description="Phosphatidic acid phosphatase type 2/haloperoxidase" evidence="3">
    <location>
        <begin position="116"/>
        <end position="231"/>
    </location>
</feature>
<dbReference type="InterPro" id="IPR036938">
    <property type="entry name" value="PAP2/HPO_sf"/>
</dbReference>
<evidence type="ECO:0000256" key="1">
    <source>
        <dbReference type="SAM" id="MobiDB-lite"/>
    </source>
</evidence>
<keyword evidence="4" id="KW-0378">Hydrolase</keyword>
<organism evidence="4 5">
    <name type="scientific">Pseudarthrobacter niigatensis</name>
    <dbReference type="NCBI Taxonomy" id="369935"/>
    <lineage>
        <taxon>Bacteria</taxon>
        <taxon>Bacillati</taxon>
        <taxon>Actinomycetota</taxon>
        <taxon>Actinomycetes</taxon>
        <taxon>Micrococcales</taxon>
        <taxon>Micrococcaceae</taxon>
        <taxon>Pseudarthrobacter</taxon>
    </lineage>
</organism>
<evidence type="ECO:0000256" key="2">
    <source>
        <dbReference type="SAM" id="Phobius"/>
    </source>
</evidence>
<comment type="caution">
    <text evidence="4">The sequence shown here is derived from an EMBL/GenBank/DDBJ whole genome shotgun (WGS) entry which is preliminary data.</text>
</comment>